<dbReference type="PRINTS" id="PR00455">
    <property type="entry name" value="HTHTETR"/>
</dbReference>
<comment type="caution">
    <text evidence="4">The sequence shown here is derived from an EMBL/GenBank/DDBJ whole genome shotgun (WGS) entry which is preliminary data.</text>
</comment>
<sequence length="237" mass="25936">MMARVHWSAVVPRSTKGDAVATTKKPTARARQAAETRERIVDAAVRIFSEQNYDDVAVSDIAKAAGVAHGLLFHYFGSKRGVYLEAMRGAAEELETAFVFDRELAPAEQIRHAIASHLRFLATHRGLALRLILGGRGADPEAWEVFEAARWRAVEATADLFGVDSRRPAVRMAGRAAVSAMDEATIFWLDNEQPFAVDDMVEWMVGMTASVVREAIRLDPAIGVEGALEEVEAQSST</sequence>
<proteinExistence type="predicted"/>
<feature type="DNA-binding region" description="H-T-H motif" evidence="2">
    <location>
        <begin position="57"/>
        <end position="76"/>
    </location>
</feature>
<dbReference type="InterPro" id="IPR001647">
    <property type="entry name" value="HTH_TetR"/>
</dbReference>
<evidence type="ECO:0000256" key="2">
    <source>
        <dbReference type="PROSITE-ProRule" id="PRU00335"/>
    </source>
</evidence>
<dbReference type="InterPro" id="IPR050109">
    <property type="entry name" value="HTH-type_TetR-like_transc_reg"/>
</dbReference>
<evidence type="ECO:0000256" key="1">
    <source>
        <dbReference type="ARBA" id="ARBA00023125"/>
    </source>
</evidence>
<evidence type="ECO:0000313" key="5">
    <source>
        <dbReference type="Proteomes" id="UP000315759"/>
    </source>
</evidence>
<accession>A0A544W8N7</accession>
<evidence type="ECO:0000313" key="4">
    <source>
        <dbReference type="EMBL" id="TQR88600.1"/>
    </source>
</evidence>
<dbReference type="GO" id="GO:0003700">
    <property type="term" value="F:DNA-binding transcription factor activity"/>
    <property type="evidence" value="ECO:0007669"/>
    <property type="project" value="TreeGrafter"/>
</dbReference>
<dbReference type="Gene3D" id="1.10.357.10">
    <property type="entry name" value="Tetracycline Repressor, domain 2"/>
    <property type="match status" value="1"/>
</dbReference>
<keyword evidence="5" id="KW-1185">Reference proteome</keyword>
<dbReference type="EMBL" id="VIFX01000001">
    <property type="protein sequence ID" value="TQR88600.1"/>
    <property type="molecule type" value="Genomic_DNA"/>
</dbReference>
<reference evidence="4 5" key="1">
    <citation type="submission" date="2018-10" db="EMBL/GenBank/DDBJ databases">
        <title>Draft genome of Mycobacterium hodleri strain B.</title>
        <authorList>
            <person name="Amande T.J."/>
            <person name="Mcgenity T.J."/>
        </authorList>
    </citation>
    <scope>NUCLEOTIDE SEQUENCE [LARGE SCALE GENOMIC DNA]</scope>
    <source>
        <strain evidence="4 5">B</strain>
    </source>
</reference>
<evidence type="ECO:0000259" key="3">
    <source>
        <dbReference type="PROSITE" id="PS50977"/>
    </source>
</evidence>
<dbReference type="InterPro" id="IPR009057">
    <property type="entry name" value="Homeodomain-like_sf"/>
</dbReference>
<dbReference type="PANTHER" id="PTHR30055">
    <property type="entry name" value="HTH-TYPE TRANSCRIPTIONAL REGULATOR RUTR"/>
    <property type="match status" value="1"/>
</dbReference>
<feature type="domain" description="HTH tetR-type" evidence="3">
    <location>
        <begin position="34"/>
        <end position="94"/>
    </location>
</feature>
<gene>
    <name evidence="4" type="ORF">D8S82_00915</name>
</gene>
<dbReference type="GO" id="GO:0000976">
    <property type="term" value="F:transcription cis-regulatory region binding"/>
    <property type="evidence" value="ECO:0007669"/>
    <property type="project" value="TreeGrafter"/>
</dbReference>
<keyword evidence="1 2" id="KW-0238">DNA-binding</keyword>
<dbReference type="PROSITE" id="PS50977">
    <property type="entry name" value="HTH_TETR_2"/>
    <property type="match status" value="1"/>
</dbReference>
<dbReference type="Pfam" id="PF00440">
    <property type="entry name" value="TetR_N"/>
    <property type="match status" value="1"/>
</dbReference>
<dbReference type="AlphaFoldDB" id="A0A544W8N7"/>
<dbReference type="Proteomes" id="UP000315759">
    <property type="component" value="Unassembled WGS sequence"/>
</dbReference>
<dbReference type="SUPFAM" id="SSF46689">
    <property type="entry name" value="Homeodomain-like"/>
    <property type="match status" value="1"/>
</dbReference>
<organism evidence="4 5">
    <name type="scientific">Mycolicibacterium hodleri</name>
    <dbReference type="NCBI Taxonomy" id="49897"/>
    <lineage>
        <taxon>Bacteria</taxon>
        <taxon>Bacillati</taxon>
        <taxon>Actinomycetota</taxon>
        <taxon>Actinomycetes</taxon>
        <taxon>Mycobacteriales</taxon>
        <taxon>Mycobacteriaceae</taxon>
        <taxon>Mycolicibacterium</taxon>
    </lineage>
</organism>
<name>A0A544W8N7_9MYCO</name>
<protein>
    <submittedName>
        <fullName evidence="4">TetR/AcrR family transcriptional regulator</fullName>
    </submittedName>
</protein>
<dbReference type="PANTHER" id="PTHR30055:SF226">
    <property type="entry name" value="HTH-TYPE TRANSCRIPTIONAL REGULATOR PKSA"/>
    <property type="match status" value="1"/>
</dbReference>